<evidence type="ECO:0000259" key="1">
    <source>
        <dbReference type="PROSITE" id="PS51459"/>
    </source>
</evidence>
<evidence type="ECO:0000313" key="3">
    <source>
        <dbReference type="Proteomes" id="UP001181046"/>
    </source>
</evidence>
<accession>A0ABU3F771</accession>
<name>A0ABU3F771_9ENTE</name>
<dbReference type="Pfam" id="PF02661">
    <property type="entry name" value="Fic"/>
    <property type="match status" value="1"/>
</dbReference>
<dbReference type="InterPro" id="IPR036597">
    <property type="entry name" value="Fido-like_dom_sf"/>
</dbReference>
<dbReference type="PANTHER" id="PTHR13504:SF38">
    <property type="entry name" value="FIDO DOMAIN-CONTAINING PROTEIN"/>
    <property type="match status" value="1"/>
</dbReference>
<comment type="caution">
    <text evidence="2">The sequence shown here is derived from an EMBL/GenBank/DDBJ whole genome shotgun (WGS) entry which is preliminary data.</text>
</comment>
<dbReference type="Gene3D" id="1.10.3290.10">
    <property type="entry name" value="Fido-like domain"/>
    <property type="match status" value="1"/>
</dbReference>
<dbReference type="RefSeq" id="WP_311829275.1">
    <property type="nucleotide sequence ID" value="NZ_JARQAJ010000001.1"/>
</dbReference>
<organism evidence="2 3">
    <name type="scientific">Enterococcus xiangfangensis</name>
    <dbReference type="NCBI Taxonomy" id="1296537"/>
    <lineage>
        <taxon>Bacteria</taxon>
        <taxon>Bacillati</taxon>
        <taxon>Bacillota</taxon>
        <taxon>Bacilli</taxon>
        <taxon>Lactobacillales</taxon>
        <taxon>Enterococcaceae</taxon>
        <taxon>Enterococcus</taxon>
    </lineage>
</organism>
<dbReference type="PROSITE" id="PS51459">
    <property type="entry name" value="FIDO"/>
    <property type="match status" value="1"/>
</dbReference>
<gene>
    <name evidence="2" type="ORF">P7H27_01750</name>
</gene>
<dbReference type="EMBL" id="JARQAJ010000001">
    <property type="protein sequence ID" value="MDT2758504.1"/>
    <property type="molecule type" value="Genomic_DNA"/>
</dbReference>
<feature type="domain" description="Fido" evidence="1">
    <location>
        <begin position="79"/>
        <end position="213"/>
    </location>
</feature>
<evidence type="ECO:0000313" key="2">
    <source>
        <dbReference type="EMBL" id="MDT2758504.1"/>
    </source>
</evidence>
<dbReference type="SUPFAM" id="SSF140931">
    <property type="entry name" value="Fic-like"/>
    <property type="match status" value="1"/>
</dbReference>
<sequence>MFEDKYQLKRDESIFLAKKTLVENIYNQAKMENINITFPDTKTIIDGMSVSGLKTDDVQKVLNLRNAWHYVLEDVFASLDLEYIKTIHAMVAYGELPQSMLNTLRNGDVSIGGSFYQPKLPSETMVTERIKKILDSSNSSTEKALDYFLFACRSQLFWDGNKRTASIVANKIMIEAGVGVLIVEEKYLRRFNKLMIDYYETADKSKIKPFLYNNCIFGIDYKK</sequence>
<dbReference type="PANTHER" id="PTHR13504">
    <property type="entry name" value="FIDO DOMAIN-CONTAINING PROTEIN DDB_G0283145"/>
    <property type="match status" value="1"/>
</dbReference>
<dbReference type="Proteomes" id="UP001181046">
    <property type="component" value="Unassembled WGS sequence"/>
</dbReference>
<proteinExistence type="predicted"/>
<dbReference type="InterPro" id="IPR040198">
    <property type="entry name" value="Fido_containing"/>
</dbReference>
<keyword evidence="3" id="KW-1185">Reference proteome</keyword>
<protein>
    <submittedName>
        <fullName evidence="2">Fic family protein</fullName>
    </submittedName>
</protein>
<dbReference type="InterPro" id="IPR003812">
    <property type="entry name" value="Fido"/>
</dbReference>
<reference evidence="2" key="1">
    <citation type="submission" date="2023-03" db="EMBL/GenBank/DDBJ databases">
        <authorList>
            <person name="Shen W."/>
            <person name="Cai J."/>
        </authorList>
    </citation>
    <scope>NUCLEOTIDE SEQUENCE</scope>
    <source>
        <strain evidence="2">P66-3</strain>
    </source>
</reference>